<dbReference type="Gene3D" id="3.90.20.20">
    <property type="match status" value="1"/>
</dbReference>
<proteinExistence type="inferred from homology"/>
<organism evidence="5 6">
    <name type="scientific">Candidatus Roizmanbacteria bacterium CG10_big_fil_rev_8_21_14_0_10_45_7</name>
    <dbReference type="NCBI Taxonomy" id="1974854"/>
    <lineage>
        <taxon>Bacteria</taxon>
        <taxon>Candidatus Roizmaniibacteriota</taxon>
    </lineage>
</organism>
<dbReference type="InterPro" id="IPR009012">
    <property type="entry name" value="GrpE_head"/>
</dbReference>
<dbReference type="AlphaFoldDB" id="A0A2M8KVE9"/>
<dbReference type="SUPFAM" id="SSF51064">
    <property type="entry name" value="Head domain of nucleotide exchange factor GrpE"/>
    <property type="match status" value="1"/>
</dbReference>
<comment type="function">
    <text evidence="3">Participates actively in the response to hyperosmotic and heat shock by preventing the aggregation of stress-denatured proteins, in association with DnaK and GrpE. It is the nucleotide exchange factor for DnaK and may function as a thermosensor. Unfolded proteins bind initially to DnaJ; upon interaction with the DnaJ-bound protein, DnaK hydrolyzes its bound ATP, resulting in the formation of a stable complex. GrpE releases ADP from DnaK; ATP binding to DnaK triggers the release of the substrate protein, thus completing the reaction cycle. Several rounds of ATP-dependent interactions between DnaJ, DnaK and GrpE are required for fully efficient folding.</text>
</comment>
<dbReference type="PANTHER" id="PTHR21237">
    <property type="entry name" value="GRPE PROTEIN"/>
    <property type="match status" value="1"/>
</dbReference>
<reference evidence="6" key="1">
    <citation type="submission" date="2017-09" db="EMBL/GenBank/DDBJ databases">
        <title>Depth-based differentiation of microbial function through sediment-hosted aquifers and enrichment of novel symbionts in the deep terrestrial subsurface.</title>
        <authorList>
            <person name="Probst A.J."/>
            <person name="Ladd B."/>
            <person name="Jarett J.K."/>
            <person name="Geller-Mcgrath D.E."/>
            <person name="Sieber C.M.K."/>
            <person name="Emerson J.B."/>
            <person name="Anantharaman K."/>
            <person name="Thomas B.C."/>
            <person name="Malmstrom R."/>
            <person name="Stieglmeier M."/>
            <person name="Klingl A."/>
            <person name="Woyke T."/>
            <person name="Ryan C.M."/>
            <person name="Banfield J.F."/>
        </authorList>
    </citation>
    <scope>NUCLEOTIDE SEQUENCE [LARGE SCALE GENOMIC DNA]</scope>
</reference>
<gene>
    <name evidence="3 5" type="primary">grpE</name>
    <name evidence="5" type="ORF">COU89_00685</name>
</gene>
<dbReference type="PRINTS" id="PR00773">
    <property type="entry name" value="GRPEPROTEIN"/>
</dbReference>
<dbReference type="SUPFAM" id="SSF58014">
    <property type="entry name" value="Coiled-coil domain of nucleotide exchange factor GrpE"/>
    <property type="match status" value="1"/>
</dbReference>
<dbReference type="Gene3D" id="2.30.22.10">
    <property type="entry name" value="Head domain of nucleotide exchange factor GrpE"/>
    <property type="match status" value="1"/>
</dbReference>
<dbReference type="GO" id="GO:0000774">
    <property type="term" value="F:adenyl-nucleotide exchange factor activity"/>
    <property type="evidence" value="ECO:0007669"/>
    <property type="project" value="InterPro"/>
</dbReference>
<dbReference type="PANTHER" id="PTHR21237:SF23">
    <property type="entry name" value="GRPE PROTEIN HOMOLOG, MITOCHONDRIAL"/>
    <property type="match status" value="1"/>
</dbReference>
<evidence type="ECO:0000313" key="5">
    <source>
        <dbReference type="EMBL" id="PJE63907.1"/>
    </source>
</evidence>
<dbReference type="InterPro" id="IPR000740">
    <property type="entry name" value="GrpE"/>
</dbReference>
<dbReference type="GO" id="GO:0042803">
    <property type="term" value="F:protein homodimerization activity"/>
    <property type="evidence" value="ECO:0007669"/>
    <property type="project" value="InterPro"/>
</dbReference>
<comment type="caution">
    <text evidence="5">The sequence shown here is derived from an EMBL/GenBank/DDBJ whole genome shotgun (WGS) entry which is preliminary data.</text>
</comment>
<dbReference type="Proteomes" id="UP000231569">
    <property type="component" value="Unassembled WGS sequence"/>
</dbReference>
<comment type="similarity">
    <text evidence="1 3 4">Belongs to the GrpE family.</text>
</comment>
<evidence type="ECO:0000256" key="3">
    <source>
        <dbReference type="HAMAP-Rule" id="MF_01151"/>
    </source>
</evidence>
<evidence type="ECO:0000256" key="4">
    <source>
        <dbReference type="RuleBase" id="RU004478"/>
    </source>
</evidence>
<sequence length="148" mass="17160">MTKSNKDTKLEELKHKYLLALADYQNLEKRVWSEHERLQTETYRKVITPFLDIKDDIDAAKKFGQHDGIDLIQHKMEDIITKLGVEQINPEGKPFEPEIMECISTEEGSEHNRVTKVHKKGYRMGTSLLRPAIVTVSITNLQKKEETP</sequence>
<protein>
    <recommendedName>
        <fullName evidence="3">Protein GrpE</fullName>
    </recommendedName>
    <alternativeName>
        <fullName evidence="3">HSP-70 cofactor</fullName>
    </alternativeName>
</protein>
<keyword evidence="3" id="KW-0963">Cytoplasm</keyword>
<evidence type="ECO:0000256" key="2">
    <source>
        <dbReference type="ARBA" id="ARBA00023186"/>
    </source>
</evidence>
<keyword evidence="3" id="KW-0346">Stress response</keyword>
<comment type="subunit">
    <text evidence="3">Homodimer.</text>
</comment>
<dbReference type="GO" id="GO:0051082">
    <property type="term" value="F:unfolded protein binding"/>
    <property type="evidence" value="ECO:0007669"/>
    <property type="project" value="TreeGrafter"/>
</dbReference>
<keyword evidence="2 3" id="KW-0143">Chaperone</keyword>
<evidence type="ECO:0000256" key="1">
    <source>
        <dbReference type="ARBA" id="ARBA00009054"/>
    </source>
</evidence>
<dbReference type="HAMAP" id="MF_01151">
    <property type="entry name" value="GrpE"/>
    <property type="match status" value="1"/>
</dbReference>
<comment type="subcellular location">
    <subcellularLocation>
        <location evidence="3">Cytoplasm</location>
    </subcellularLocation>
</comment>
<accession>A0A2M8KVE9</accession>
<evidence type="ECO:0000313" key="6">
    <source>
        <dbReference type="Proteomes" id="UP000231569"/>
    </source>
</evidence>
<dbReference type="Pfam" id="PF01025">
    <property type="entry name" value="GrpE"/>
    <property type="match status" value="1"/>
</dbReference>
<dbReference type="GO" id="GO:0051087">
    <property type="term" value="F:protein-folding chaperone binding"/>
    <property type="evidence" value="ECO:0007669"/>
    <property type="project" value="InterPro"/>
</dbReference>
<name>A0A2M8KVE9_9BACT</name>
<dbReference type="InterPro" id="IPR013805">
    <property type="entry name" value="GrpE_CC"/>
</dbReference>
<dbReference type="EMBL" id="PFEE01000015">
    <property type="protein sequence ID" value="PJE63907.1"/>
    <property type="molecule type" value="Genomic_DNA"/>
</dbReference>
<dbReference type="GO" id="GO:0005737">
    <property type="term" value="C:cytoplasm"/>
    <property type="evidence" value="ECO:0007669"/>
    <property type="project" value="UniProtKB-SubCell"/>
</dbReference>
<dbReference type="GO" id="GO:0006457">
    <property type="term" value="P:protein folding"/>
    <property type="evidence" value="ECO:0007669"/>
    <property type="project" value="InterPro"/>
</dbReference>